<dbReference type="PANTHER" id="PTHR44227">
    <property type="match status" value="1"/>
</dbReference>
<dbReference type="Gene3D" id="1.25.40.10">
    <property type="entry name" value="Tetratricopeptide repeat domain"/>
    <property type="match status" value="2"/>
</dbReference>
<sequence>MNTLKSLINISFFLIVFSITAQDMKEGFTYLETGKYAQAETFFNTILKDHPNNKTARLCYGRAIGLNGKAAEANVLFTGLLADYPNDFEVKLNYGESLLWNSNFKDAKVYYKGLVTENPKSFAALLGFANTLSNLKEYEDALIMVNKALDVSPGNPNAMVSKKYIYLGYAYQNQQAQNYDKAELLLTKNLELYGDDKDTLLNLANLYLIWNKLDSAKAMYNRLAEQPEHKIIALNGLALVEHLNGKEKTALSISKEAYNSLNENTDKNISKQTTERYAQALIWNKKYKAAKNLIDTLIIENPNKNWVLALRATLNIYKSNFKKSLTDYNQILENDSTSFDGNLGKANVLKALGYTDEAYTSAENTLKFYDKQKDATNFINQLNNSFAPTLESNAAHTFDNGDNKAFSFNSNVIFPLSTKFALLGNYNYRTTNNTVTDNSATSNNLSLGLSYKFIPSITFKGTAGMTSAKAESDDYTQLLTDLSFNIKSFKLQTLDIGYKRQIESFNADLLDRELVQNNYYANYNLGTNFNLGWFTQLMHTSQNDGNKRNLLFTSLYYNILPKPSVKVGFNYQYITFKDQLPTVYFSPEKFNAYEVFINLIKDEAAAKPKEWFYNATAAFGYQYIEDDPKITAYRIQGAFGYKFSERSLLNVYGTRSNIASATASGFTFTEIGLRFKWQFMKKAIFRK</sequence>
<keyword evidence="2 3" id="KW-0802">TPR repeat</keyword>
<dbReference type="Proteomes" id="UP000256980">
    <property type="component" value="Unassembled WGS sequence"/>
</dbReference>
<keyword evidence="5" id="KW-1185">Reference proteome</keyword>
<dbReference type="InterPro" id="IPR011990">
    <property type="entry name" value="TPR-like_helical_dom_sf"/>
</dbReference>
<organism evidence="4 5">
    <name type="scientific">Winogradskyella eximia</name>
    <dbReference type="NCBI Taxonomy" id="262006"/>
    <lineage>
        <taxon>Bacteria</taxon>
        <taxon>Pseudomonadati</taxon>
        <taxon>Bacteroidota</taxon>
        <taxon>Flavobacteriia</taxon>
        <taxon>Flavobacteriales</taxon>
        <taxon>Flavobacteriaceae</taxon>
        <taxon>Winogradskyella</taxon>
    </lineage>
</organism>
<dbReference type="Pfam" id="PF13174">
    <property type="entry name" value="TPR_6"/>
    <property type="match status" value="1"/>
</dbReference>
<dbReference type="EMBL" id="QRDV01000001">
    <property type="protein sequence ID" value="RED46737.1"/>
    <property type="molecule type" value="Genomic_DNA"/>
</dbReference>
<protein>
    <submittedName>
        <fullName evidence="4">Flp pilus assembly protein TadD</fullName>
    </submittedName>
</protein>
<evidence type="ECO:0000313" key="4">
    <source>
        <dbReference type="EMBL" id="RED46737.1"/>
    </source>
</evidence>
<evidence type="ECO:0000313" key="5">
    <source>
        <dbReference type="Proteomes" id="UP000256980"/>
    </source>
</evidence>
<comment type="caution">
    <text evidence="4">The sequence shown here is derived from an EMBL/GenBank/DDBJ whole genome shotgun (WGS) entry which is preliminary data.</text>
</comment>
<dbReference type="AlphaFoldDB" id="A0A3D9HB81"/>
<feature type="repeat" description="TPR" evidence="3">
    <location>
        <begin position="122"/>
        <end position="155"/>
    </location>
</feature>
<gene>
    <name evidence="4" type="ORF">DFQ10_101510</name>
</gene>
<evidence type="ECO:0000256" key="1">
    <source>
        <dbReference type="ARBA" id="ARBA00022737"/>
    </source>
</evidence>
<evidence type="ECO:0000256" key="2">
    <source>
        <dbReference type="ARBA" id="ARBA00022803"/>
    </source>
</evidence>
<name>A0A3D9HB81_9FLAO</name>
<dbReference type="PANTHER" id="PTHR44227:SF3">
    <property type="entry name" value="PROTEIN O-MANNOSYL-TRANSFERASE TMTC4"/>
    <property type="match status" value="1"/>
</dbReference>
<keyword evidence="1" id="KW-0677">Repeat</keyword>
<dbReference type="SUPFAM" id="SSF48452">
    <property type="entry name" value="TPR-like"/>
    <property type="match status" value="2"/>
</dbReference>
<dbReference type="InterPro" id="IPR052346">
    <property type="entry name" value="O-mannosyl-transferase_TMTC"/>
</dbReference>
<evidence type="ECO:0000256" key="3">
    <source>
        <dbReference type="PROSITE-ProRule" id="PRU00339"/>
    </source>
</evidence>
<dbReference type="OrthoDB" id="919555at2"/>
<feature type="repeat" description="TPR" evidence="3">
    <location>
        <begin position="20"/>
        <end position="53"/>
    </location>
</feature>
<dbReference type="SMART" id="SM00028">
    <property type="entry name" value="TPR"/>
    <property type="match status" value="6"/>
</dbReference>
<accession>A0A3D9HB81</accession>
<proteinExistence type="predicted"/>
<dbReference type="InterPro" id="IPR019734">
    <property type="entry name" value="TPR_rpt"/>
</dbReference>
<dbReference type="RefSeq" id="WP_115815853.1">
    <property type="nucleotide sequence ID" value="NZ_QRDV01000001.1"/>
</dbReference>
<dbReference type="PROSITE" id="PS50005">
    <property type="entry name" value="TPR"/>
    <property type="match status" value="2"/>
</dbReference>
<reference evidence="4 5" key="1">
    <citation type="submission" date="2018-07" db="EMBL/GenBank/DDBJ databases">
        <title>Genomic Encyclopedia of Type Strains, Phase III (KMG-III): the genomes of soil and plant-associated and newly described type strains.</title>
        <authorList>
            <person name="Whitman W."/>
        </authorList>
    </citation>
    <scope>NUCLEOTIDE SEQUENCE [LARGE SCALE GENOMIC DNA]</scope>
    <source>
        <strain evidence="4 5">CECT 7946</strain>
    </source>
</reference>